<evidence type="ECO:0000256" key="12">
    <source>
        <dbReference type="PIRSR" id="PIRSR603915-2"/>
    </source>
</evidence>
<dbReference type="InterPro" id="IPR049883">
    <property type="entry name" value="NOTCH1_EGF-like"/>
</dbReference>
<dbReference type="Pfam" id="PF20519">
    <property type="entry name" value="Polycystin_dom"/>
    <property type="match status" value="1"/>
</dbReference>
<dbReference type="SMART" id="SM00179">
    <property type="entry name" value="EGF_CA"/>
    <property type="match status" value="2"/>
</dbReference>
<sequence length="1971" mass="219575">MLHEATLVTFYLFIISENRDAVDGHSINGGLLWQASDRRLTYSHPQCNSYTSINDPTRLEDYPKAKVRCDSSLKTKWYRFTGSGGTSLPENCPSVRFCNANSPGWLKGGHPAVGDGVVARIVCFHYYSSCCIWKRSIKVLNCSGYYIYELTRTPFCYLRYCTSYNVVPPYECLPQGFKELKEVNRHWSYDNGDNRSCDRSVISNNQWYRFTGAAGVMIPSHCIPKGSCNTESPLWIHGDHPSEKYQLVSRSACLHNSSNCCSAVYSVQIRNCGDFYVYQLRKPDFCHQRYCSVSDFNDSCQTTNGSDVCVCAQGYYGRPCKDVDECTLDSHNCHKEAFCTNTNGSFSCACRPGYTGDGVSCGDIDECGTTAHNCHGVAQCHNTEGSFTCSCRDGYTGNGRFCDPLGWCTFLYKGINLEDKYYATPVPRSAKYVLEASIGNLPAGGSTLETVLEWRMLSEAELAASESLDGTLMSQGTTEWIIKKRSVSAGIYQVKFTASVTVGNPSAPRILHAFDYGFIESIPGPLRAIIDGGNSVRWGSAENVTVDGSLSYDGDIGPGTHTGVNFLWSCTDIANFSISYDCFGAFVFDNVNATTMKIATSQLVIGKSYVLELEVSKDTRKASTNMSFEIAAGMVPQVTLRCFIDCGKVISASSKLRVTSQCPNAACSGSEYHWLLKELNDDGRRWNPIAISPSMISTPMNANNIIFRKNALKSASKFALKLIARSPAGTEGFSILEFETASAPVGGNCSASVYEGIALETEFTFGCFGWQDENIPISYEFRAGKDPISYGKSATSVPTVLPAGQSTDDYQLPINIVIKNSVGVTIVNTLYVKVRGSSKLDPCLTSPDEAGDRLKSHVVGPGSKLEAFLGKGEVSQAAQLALSVLRAANAKPDCDKEISILVKIVSLALKMSDTATNELVDSLNDPEEPLTPEVEETAVGVAGVLKNILKASSSQTQGSELTLSGSLSSKVNVQRAAQNMNNISDAFLARLVQSESMTIKTNELAVALKKVSSHEVKGLSMNEGPVKFELPGNLGKMDHGEISAKMTSVSFNPYTWDKSSKAIQSAVASLQLQNGRSNVNISNLNDDIVIAIPIFSQPKNTTKVPEHRFLKPNKMTVHSYMAELSSVPVIIEMGLQDTDVVVELFVKFGSRPTIEDFDMNFTMSSIYSCAVDNQDGNKTFCFFEKGHVSVVPKKPSILFVGVIGKKKPSRRRRSCFGHVRQKRDCVGVKDAPLQGISETIVPQYNPSTDVNYTMSITQTGCLYWSEDEEKWSSDGCKVDLQSNSTHLICRCNHLTSFGGSFIQAPNPIDFDKVFAEFGNLAESGNISVLVTTCCAFLLYLVSIVFARRADKRDESKDDIDFLIDNPKEKFKRLNLEAARERSRKAERLFGMTKDISIHMIFLFLLAIVCYGNKTRYRYLMTTTLLDPFTLFDKVSDKNELSGWLRQAFIPNFYGQPWYNGYAEKDNIHIQNKVSIPIGMPRMRQIRKKTSPCKVLATLIPDCHRGSVGGIDDTTAISLPGWMLLPFNTSWPEALRLCPKPWRYQTSEELDNDPIKGVHGYYEGGGYVTVMGYDEETAHSVLNDTLGHGWIDRKTRVVILEFAVFNAYTNLLSIATYIYEVLATGVAYTTKRVDTLDLYSTNSGSATVFLVCQFLFMAMTLYYLLVTMIHLFRERVEFFKSIWNLVDCFMVTSSVSSVIFYMMREKAVLITVRAIQANPFEISNFHRALGWTNWENAAIALTIFMVTVKLLNLIRFNPFVIFFFSSFRQSAGYQFSYLIFFLIIFNAFVISGKQFFGHSVFEYSTYLQAVISQFEFILGKAVPIDDLKRENPFLGPSFALLYNVTVTIFLANMIVSVLNESYTDAKTKAQQSNEELEMARFIGERFIEMFHKSEKGNNFKLYCDEATLTNMCQFEAEPFCLNSKSIIQSTEERLKKLERRIAALTRRIKNLAFDHDNEEDELENLVQSFFRR</sequence>
<feature type="domain" description="EGF-like" evidence="16">
    <location>
        <begin position="322"/>
        <end position="362"/>
    </location>
</feature>
<dbReference type="InterPro" id="IPR000152">
    <property type="entry name" value="EGF-type_Asp/Asn_hydroxyl_site"/>
</dbReference>
<keyword evidence="7" id="KW-0677">Repeat</keyword>
<dbReference type="InterPro" id="IPR000203">
    <property type="entry name" value="GPS"/>
</dbReference>
<feature type="coiled-coil region" evidence="14">
    <location>
        <begin position="1919"/>
        <end position="1967"/>
    </location>
</feature>
<dbReference type="PROSITE" id="PS50221">
    <property type="entry name" value="GAIN_B"/>
    <property type="match status" value="1"/>
</dbReference>
<keyword evidence="11" id="KW-0325">Glycoprotein</keyword>
<feature type="domain" description="EGF-like" evidence="16">
    <location>
        <begin position="282"/>
        <end position="321"/>
    </location>
</feature>
<name>A0AAD9QID7_ACRCE</name>
<feature type="transmembrane region" description="Helical" evidence="15">
    <location>
        <begin position="1683"/>
        <end position="1702"/>
    </location>
</feature>
<feature type="transmembrane region" description="Helical" evidence="15">
    <location>
        <begin position="1647"/>
        <end position="1671"/>
    </location>
</feature>
<dbReference type="Pfam" id="PF12947">
    <property type="entry name" value="EGF_3"/>
    <property type="match status" value="1"/>
</dbReference>
<dbReference type="InterPro" id="IPR001881">
    <property type="entry name" value="EGF-like_Ca-bd_dom"/>
</dbReference>
<dbReference type="PROSITE" id="PS50026">
    <property type="entry name" value="EGF_3"/>
    <property type="match status" value="3"/>
</dbReference>
<protein>
    <submittedName>
        <fullName evidence="19">Polycystin-2</fullName>
    </submittedName>
</protein>
<keyword evidence="14" id="KW-0175">Coiled coil</keyword>
<evidence type="ECO:0000256" key="9">
    <source>
        <dbReference type="ARBA" id="ARBA00023136"/>
    </source>
</evidence>
<feature type="domain" description="REJ" evidence="18">
    <location>
        <begin position="408"/>
        <end position="834"/>
    </location>
</feature>
<feature type="transmembrane region" description="Helical" evidence="15">
    <location>
        <begin position="1736"/>
        <end position="1753"/>
    </location>
</feature>
<proteinExistence type="inferred from homology"/>
<evidence type="ECO:0000256" key="15">
    <source>
        <dbReference type="SAM" id="Phobius"/>
    </source>
</evidence>
<dbReference type="PANTHER" id="PTHR10877:SF150">
    <property type="entry name" value="REJ DOMAIN-CONTAINING PROTEIN"/>
    <property type="match status" value="1"/>
</dbReference>
<dbReference type="InterPro" id="IPR024731">
    <property type="entry name" value="NELL2-like_EGF"/>
</dbReference>
<dbReference type="InterPro" id="IPR046338">
    <property type="entry name" value="GAIN_dom_sf"/>
</dbReference>
<dbReference type="GO" id="GO:0005886">
    <property type="term" value="C:plasma membrane"/>
    <property type="evidence" value="ECO:0007669"/>
    <property type="project" value="UniProtKB-SubCell"/>
</dbReference>
<dbReference type="GO" id="GO:0005509">
    <property type="term" value="F:calcium ion binding"/>
    <property type="evidence" value="ECO:0007669"/>
    <property type="project" value="InterPro"/>
</dbReference>
<dbReference type="GO" id="GO:0005262">
    <property type="term" value="F:calcium channel activity"/>
    <property type="evidence" value="ECO:0007669"/>
    <property type="project" value="TreeGrafter"/>
</dbReference>
<feature type="disulfide bond" evidence="12">
    <location>
        <begin position="1492"/>
        <end position="1502"/>
    </location>
</feature>
<dbReference type="PANTHER" id="PTHR10877">
    <property type="entry name" value="POLYCYSTIN FAMILY MEMBER"/>
    <property type="match status" value="1"/>
</dbReference>
<evidence type="ECO:0000256" key="1">
    <source>
        <dbReference type="ARBA" id="ARBA00004651"/>
    </source>
</evidence>
<reference evidence="19" key="1">
    <citation type="journal article" date="2023" name="G3 (Bethesda)">
        <title>Whole genome assembly and annotation of the endangered Caribbean coral Acropora cervicornis.</title>
        <authorList>
            <person name="Selwyn J.D."/>
            <person name="Vollmer S.V."/>
        </authorList>
    </citation>
    <scope>NUCLEOTIDE SEQUENCE</scope>
    <source>
        <strain evidence="19">K2</strain>
    </source>
</reference>
<dbReference type="InterPro" id="IPR003915">
    <property type="entry name" value="PKD_2"/>
</dbReference>
<evidence type="ECO:0000256" key="13">
    <source>
        <dbReference type="PROSITE-ProRule" id="PRU00076"/>
    </source>
</evidence>
<gene>
    <name evidence="19" type="ORF">P5673_015102</name>
</gene>
<dbReference type="InterPro" id="IPR014010">
    <property type="entry name" value="REJ_dom"/>
</dbReference>
<evidence type="ECO:0000256" key="5">
    <source>
        <dbReference type="ARBA" id="ARBA00022692"/>
    </source>
</evidence>
<dbReference type="Pfam" id="PF08016">
    <property type="entry name" value="PKD_channel"/>
    <property type="match status" value="1"/>
</dbReference>
<evidence type="ECO:0000259" key="18">
    <source>
        <dbReference type="PROSITE" id="PS51111"/>
    </source>
</evidence>
<dbReference type="InterPro" id="IPR013122">
    <property type="entry name" value="PKD1_2_channel"/>
</dbReference>
<keyword evidence="9 15" id="KW-0472">Membrane</keyword>
<keyword evidence="8 15" id="KW-1133">Transmembrane helix</keyword>
<dbReference type="SMART" id="SM00303">
    <property type="entry name" value="GPS"/>
    <property type="match status" value="1"/>
</dbReference>
<evidence type="ECO:0000256" key="7">
    <source>
        <dbReference type="ARBA" id="ARBA00022737"/>
    </source>
</evidence>
<keyword evidence="3" id="KW-1003">Cell membrane</keyword>
<keyword evidence="5 15" id="KW-0812">Transmembrane</keyword>
<dbReference type="Pfam" id="PF23283">
    <property type="entry name" value="D8C_UMOD"/>
    <property type="match status" value="2"/>
</dbReference>
<keyword evidence="6" id="KW-0732">Signal</keyword>
<evidence type="ECO:0000256" key="4">
    <source>
        <dbReference type="ARBA" id="ARBA00022536"/>
    </source>
</evidence>
<dbReference type="InterPro" id="IPR002859">
    <property type="entry name" value="PKD/REJ-like"/>
</dbReference>
<keyword evidence="4 13" id="KW-0245">EGF-like domain</keyword>
<dbReference type="Pfam" id="PF01825">
    <property type="entry name" value="GPS"/>
    <property type="match status" value="1"/>
</dbReference>
<feature type="transmembrane region" description="Helical" evidence="15">
    <location>
        <begin position="1838"/>
        <end position="1857"/>
    </location>
</feature>
<dbReference type="Pfam" id="PF07645">
    <property type="entry name" value="EGF_CA"/>
    <property type="match status" value="1"/>
</dbReference>
<dbReference type="PROSITE" id="PS01186">
    <property type="entry name" value="EGF_2"/>
    <property type="match status" value="3"/>
</dbReference>
<dbReference type="Proteomes" id="UP001249851">
    <property type="component" value="Unassembled WGS sequence"/>
</dbReference>
<organism evidence="19 20">
    <name type="scientific">Acropora cervicornis</name>
    <name type="common">Staghorn coral</name>
    <dbReference type="NCBI Taxonomy" id="6130"/>
    <lineage>
        <taxon>Eukaryota</taxon>
        <taxon>Metazoa</taxon>
        <taxon>Cnidaria</taxon>
        <taxon>Anthozoa</taxon>
        <taxon>Hexacorallia</taxon>
        <taxon>Scleractinia</taxon>
        <taxon>Astrocoeniina</taxon>
        <taxon>Acroporidae</taxon>
        <taxon>Acropora</taxon>
    </lineage>
</organism>
<reference evidence="19" key="2">
    <citation type="journal article" date="2023" name="Science">
        <title>Genomic signatures of disease resistance in endangered staghorn corals.</title>
        <authorList>
            <person name="Vollmer S.V."/>
            <person name="Selwyn J.D."/>
            <person name="Despard B.A."/>
            <person name="Roesel C.L."/>
        </authorList>
    </citation>
    <scope>NUCLEOTIDE SEQUENCE</scope>
    <source>
        <strain evidence="19">K2</strain>
    </source>
</reference>
<dbReference type="PRINTS" id="PR01433">
    <property type="entry name" value="POLYCYSTIN2"/>
</dbReference>
<dbReference type="InterPro" id="IPR018097">
    <property type="entry name" value="EGF_Ca-bd_CS"/>
</dbReference>
<dbReference type="CDD" id="cd00054">
    <property type="entry name" value="EGF_CA"/>
    <property type="match status" value="2"/>
</dbReference>
<evidence type="ECO:0000256" key="14">
    <source>
        <dbReference type="SAM" id="Coils"/>
    </source>
</evidence>
<evidence type="ECO:0000313" key="19">
    <source>
        <dbReference type="EMBL" id="KAK2561729.1"/>
    </source>
</evidence>
<evidence type="ECO:0000256" key="6">
    <source>
        <dbReference type="ARBA" id="ARBA00022729"/>
    </source>
</evidence>
<dbReference type="InterPro" id="IPR000742">
    <property type="entry name" value="EGF"/>
</dbReference>
<comment type="caution">
    <text evidence="19">The sequence shown here is derived from an EMBL/GenBank/DDBJ whole genome shotgun (WGS) entry which is preliminary data.</text>
</comment>
<comment type="subcellular location">
    <subcellularLocation>
        <location evidence="1">Cell membrane</location>
        <topology evidence="1">Multi-pass membrane protein</topology>
    </subcellularLocation>
</comment>
<feature type="domain" description="GAIN-B" evidence="17">
    <location>
        <begin position="1159"/>
        <end position="1309"/>
    </location>
</feature>
<evidence type="ECO:0000256" key="2">
    <source>
        <dbReference type="ARBA" id="ARBA00007200"/>
    </source>
</evidence>
<dbReference type="SUPFAM" id="SSF57184">
    <property type="entry name" value="Growth factor receptor domain"/>
    <property type="match status" value="1"/>
</dbReference>
<dbReference type="Gene3D" id="2.10.25.10">
    <property type="entry name" value="Laminin"/>
    <property type="match status" value="2"/>
</dbReference>
<dbReference type="PROSITE" id="PS51111">
    <property type="entry name" value="REJ"/>
    <property type="match status" value="1"/>
</dbReference>
<evidence type="ECO:0000259" key="16">
    <source>
        <dbReference type="PROSITE" id="PS50026"/>
    </source>
</evidence>
<dbReference type="EMBL" id="JARQWQ010000031">
    <property type="protein sequence ID" value="KAK2561729.1"/>
    <property type="molecule type" value="Genomic_DNA"/>
</dbReference>
<dbReference type="GO" id="GO:0050982">
    <property type="term" value="P:detection of mechanical stimulus"/>
    <property type="evidence" value="ECO:0007669"/>
    <property type="project" value="TreeGrafter"/>
</dbReference>
<feature type="disulfide bond" evidence="13">
    <location>
        <begin position="311"/>
        <end position="320"/>
    </location>
</feature>
<evidence type="ECO:0000256" key="10">
    <source>
        <dbReference type="ARBA" id="ARBA00023157"/>
    </source>
</evidence>
<dbReference type="PROSITE" id="PS00010">
    <property type="entry name" value="ASX_HYDROXYL"/>
    <property type="match status" value="2"/>
</dbReference>
<dbReference type="InterPro" id="IPR057774">
    <property type="entry name" value="D8C_UMOD/GP2/OIT3-like"/>
</dbReference>
<dbReference type="Gene3D" id="2.60.220.50">
    <property type="match status" value="1"/>
</dbReference>
<dbReference type="Gene3D" id="1.10.287.70">
    <property type="match status" value="1"/>
</dbReference>
<comment type="similarity">
    <text evidence="2">Belongs to the polycystin family.</text>
</comment>
<evidence type="ECO:0000256" key="11">
    <source>
        <dbReference type="ARBA" id="ARBA00023180"/>
    </source>
</evidence>
<keyword evidence="10 13" id="KW-1015">Disulfide bond</keyword>
<dbReference type="FunFam" id="2.10.25.10:FF:000038">
    <property type="entry name" value="Fibrillin 2"/>
    <property type="match status" value="2"/>
</dbReference>
<feature type="domain" description="EGF-like" evidence="16">
    <location>
        <begin position="363"/>
        <end position="403"/>
    </location>
</feature>
<dbReference type="PROSITE" id="PS01187">
    <property type="entry name" value="EGF_CA"/>
    <property type="match status" value="1"/>
</dbReference>
<dbReference type="InterPro" id="IPR009030">
    <property type="entry name" value="Growth_fac_rcpt_cys_sf"/>
</dbReference>
<dbReference type="Pfam" id="PF02010">
    <property type="entry name" value="REJ"/>
    <property type="match status" value="1"/>
</dbReference>
<evidence type="ECO:0000256" key="8">
    <source>
        <dbReference type="ARBA" id="ARBA00022989"/>
    </source>
</evidence>
<comment type="caution">
    <text evidence="13">Lacks conserved residue(s) required for the propagation of feature annotation.</text>
</comment>
<evidence type="ECO:0000256" key="3">
    <source>
        <dbReference type="ARBA" id="ARBA00022475"/>
    </source>
</evidence>
<feature type="transmembrane region" description="Helical" evidence="15">
    <location>
        <begin position="1774"/>
        <end position="1795"/>
    </location>
</feature>
<keyword evidence="20" id="KW-1185">Reference proteome</keyword>
<dbReference type="SMART" id="SM00181">
    <property type="entry name" value="EGF"/>
    <property type="match status" value="3"/>
</dbReference>
<evidence type="ECO:0000259" key="17">
    <source>
        <dbReference type="PROSITE" id="PS50221"/>
    </source>
</evidence>
<feature type="transmembrane region" description="Helical" evidence="15">
    <location>
        <begin position="1388"/>
        <end position="1408"/>
    </location>
</feature>
<dbReference type="InterPro" id="IPR057244">
    <property type="entry name" value="GAIN_B"/>
</dbReference>
<dbReference type="InterPro" id="IPR051223">
    <property type="entry name" value="Polycystin"/>
</dbReference>
<accession>A0AAD9QID7</accession>
<dbReference type="InterPro" id="IPR046791">
    <property type="entry name" value="Polycystin_dom"/>
</dbReference>
<dbReference type="PROSITE" id="PS00022">
    <property type="entry name" value="EGF_1"/>
    <property type="match status" value="1"/>
</dbReference>
<evidence type="ECO:0000313" key="20">
    <source>
        <dbReference type="Proteomes" id="UP001249851"/>
    </source>
</evidence>